<keyword evidence="3" id="KW-1185">Reference proteome</keyword>
<reference evidence="2 3" key="1">
    <citation type="submission" date="2020-08" db="EMBL/GenBank/DDBJ databases">
        <title>Genomic Encyclopedia of Type Strains, Phase IV (KMG-IV): sequencing the most valuable type-strain genomes for metagenomic binning, comparative biology and taxonomic classification.</title>
        <authorList>
            <person name="Goeker M."/>
        </authorList>
    </citation>
    <scope>NUCLEOTIDE SEQUENCE [LARGE SCALE GENOMIC DNA]</scope>
    <source>
        <strain evidence="2 3">DSM 15867</strain>
    </source>
</reference>
<dbReference type="Proteomes" id="UP000574769">
    <property type="component" value="Unassembled WGS sequence"/>
</dbReference>
<name>A0A7W7AHB1_9SPHN</name>
<organism evidence="2 3">
    <name type="scientific">Sphingomonas abaci</name>
    <dbReference type="NCBI Taxonomy" id="237611"/>
    <lineage>
        <taxon>Bacteria</taxon>
        <taxon>Pseudomonadati</taxon>
        <taxon>Pseudomonadota</taxon>
        <taxon>Alphaproteobacteria</taxon>
        <taxon>Sphingomonadales</taxon>
        <taxon>Sphingomonadaceae</taxon>
        <taxon>Sphingomonas</taxon>
    </lineage>
</organism>
<proteinExistence type="predicted"/>
<dbReference type="EMBL" id="JACHNY010000002">
    <property type="protein sequence ID" value="MBB4617008.1"/>
    <property type="molecule type" value="Genomic_DNA"/>
</dbReference>
<sequence length="40" mass="4516">MSKPSERNRGALKFGLGLLTFIILAIIIYNSISFWGFRQG</sequence>
<keyword evidence="1" id="KW-0472">Membrane</keyword>
<gene>
    <name evidence="2" type="ORF">GGQ96_001128</name>
</gene>
<accession>A0A7W7AHB1</accession>
<protein>
    <submittedName>
        <fullName evidence="2">Uncharacterized protein</fullName>
    </submittedName>
</protein>
<evidence type="ECO:0000256" key="1">
    <source>
        <dbReference type="SAM" id="Phobius"/>
    </source>
</evidence>
<evidence type="ECO:0000313" key="2">
    <source>
        <dbReference type="EMBL" id="MBB4617008.1"/>
    </source>
</evidence>
<keyword evidence="1" id="KW-0812">Transmembrane</keyword>
<feature type="transmembrane region" description="Helical" evidence="1">
    <location>
        <begin position="12"/>
        <end position="37"/>
    </location>
</feature>
<dbReference type="RefSeq" id="WP_281392620.1">
    <property type="nucleotide sequence ID" value="NZ_JACHNY010000002.1"/>
</dbReference>
<evidence type="ECO:0000313" key="3">
    <source>
        <dbReference type="Proteomes" id="UP000574769"/>
    </source>
</evidence>
<keyword evidence="1" id="KW-1133">Transmembrane helix</keyword>
<comment type="caution">
    <text evidence="2">The sequence shown here is derived from an EMBL/GenBank/DDBJ whole genome shotgun (WGS) entry which is preliminary data.</text>
</comment>
<dbReference type="AlphaFoldDB" id="A0A7W7AHB1"/>